<feature type="compositionally biased region" description="Polar residues" evidence="1">
    <location>
        <begin position="324"/>
        <end position="347"/>
    </location>
</feature>
<feature type="region of interest" description="Disordered" evidence="1">
    <location>
        <begin position="273"/>
        <end position="378"/>
    </location>
</feature>
<dbReference type="AlphaFoldDB" id="A0A8H7KIJ8"/>
<feature type="compositionally biased region" description="Pro residues" evidence="1">
    <location>
        <begin position="355"/>
        <end position="366"/>
    </location>
</feature>
<protein>
    <submittedName>
        <fullName evidence="2">Uncharacterized protein</fullName>
    </submittedName>
</protein>
<name>A0A8H7KIJ8_AGABI</name>
<evidence type="ECO:0000313" key="2">
    <source>
        <dbReference type="EMBL" id="KAF7778432.1"/>
    </source>
</evidence>
<feature type="compositionally biased region" description="Low complexity" evidence="1">
    <location>
        <begin position="301"/>
        <end position="323"/>
    </location>
</feature>
<evidence type="ECO:0000256" key="1">
    <source>
        <dbReference type="SAM" id="MobiDB-lite"/>
    </source>
</evidence>
<feature type="compositionally biased region" description="Polar residues" evidence="1">
    <location>
        <begin position="160"/>
        <end position="183"/>
    </location>
</feature>
<feature type="compositionally biased region" description="Low complexity" evidence="1">
    <location>
        <begin position="967"/>
        <end position="985"/>
    </location>
</feature>
<proteinExistence type="predicted"/>
<sequence>MGRWHITPSLKPNRGTQEAFYWRQSFLNALSLLLTLPAAITLMSSSTRVVDATPINLKERIAALQHLSSTSNPPPSPSLSTNNDASPSRQSPTTGANANIKFREKIARFEKKGGVPVPRGSFGLGAPPLQDGHTKRQNELYGNRIPQPVRAASGLPGTPSPSGQSHPPSATVRPQGNNRRSYSLSSVHTLMTSEFSGGADTPLNSLSTEEPVHQSSVLSAESSSGLNIPDEQDQSLVVSPLPTTVAFQGEGDNVTGTTGLPLEKDAQMTVEAGAEVPRAPDNVVTPSAYTPDLDIKPKLPSSTAMTDSPSFSSSSPSAVPSSPHLDTTTTVLPTLSPAPSTDKTLLQATGLGSPPADPVLHQPPPISKGDLVSSDDDCTIINSPVKDIALESPQSISEGSTSFSHTAKEVYEKENLGAKTAVKVDEGEADTEDKKPPPLALELNNPVAMAQSISAVPSSQPRNACKEAVQGTQQYTYSAVAADSDIASSQTTPQATQNSLPETSCSTSIKLSSSLEPHTHFEASLRPASMIKAISGSNHVQSAQKEEAEIERGSVTIPDQQSYSSSRQSISSNRGVVHSKRRDDLANSRSIVSETPQTRRASSALPGNGPSSFHAPVTATTIPSLPTVSASSGFGDLSDLLQSTFLLEQTLESGNLLTEPGIPAIVADDDGDGDVNGEIITTRPDGVEVRKLSRGEAEENKRTLEKLQAKRGEQAKSKLRSSFRNTLTRAVGGGNSGATSGADVTASSDAGESVTAAFQQEQPQYYSKRFKSPSVPHLLDSTPDSGTSRSKTPENQLGRAQKPASLTSSKSAKSRFPNFRRLTSSSNSSEGHSRRLARSSYSTSSEISSEDSSPALITPPDVTTEFGEGVKGREGSGMSWRVSSPKKGKDSMSRAATFAGKIWSRARTRSGASTLSTQSSLGRTSSETPPLLPPLPNIILPEGSESSPVLINPPARSTSLSPRSPKFSQLPSQSPDLSLSLSFDSEGTRSSTPVQSFKHSNTLSPESSSNAPTSHSRRRSEMTPASQSSPPSLRPLSWMSASSTPNSPLSMLESDFFDAFPSVPENQPLVLSPASSSSPYSRSQPQAAGPRKG</sequence>
<feature type="compositionally biased region" description="Polar residues" evidence="1">
    <location>
        <begin position="988"/>
        <end position="1014"/>
    </location>
</feature>
<feature type="compositionally biased region" description="Polar residues" evidence="1">
    <location>
        <begin position="84"/>
        <end position="97"/>
    </location>
</feature>
<feature type="compositionally biased region" description="Basic and acidic residues" evidence="1">
    <location>
        <begin position="419"/>
        <end position="436"/>
    </location>
</feature>
<feature type="compositionally biased region" description="Polar residues" evidence="1">
    <location>
        <begin position="910"/>
        <end position="928"/>
    </location>
</feature>
<feature type="region of interest" description="Disordered" evidence="1">
    <location>
        <begin position="709"/>
        <end position="746"/>
    </location>
</feature>
<feature type="region of interest" description="Disordered" evidence="1">
    <location>
        <begin position="147"/>
        <end position="183"/>
    </location>
</feature>
<feature type="compositionally biased region" description="Low complexity" evidence="1">
    <location>
        <begin position="560"/>
        <end position="572"/>
    </location>
</feature>
<feature type="region of interest" description="Disordered" evidence="1">
    <location>
        <begin position="195"/>
        <end position="230"/>
    </location>
</feature>
<feature type="compositionally biased region" description="Basic and acidic residues" evidence="1">
    <location>
        <begin position="101"/>
        <end position="113"/>
    </location>
</feature>
<feature type="region of interest" description="Disordered" evidence="1">
    <location>
        <begin position="765"/>
        <end position="1093"/>
    </location>
</feature>
<feature type="region of interest" description="Disordered" evidence="1">
    <location>
        <begin position="537"/>
        <end position="618"/>
    </location>
</feature>
<feature type="region of interest" description="Disordered" evidence="1">
    <location>
        <begin position="67"/>
        <end position="135"/>
    </location>
</feature>
<feature type="compositionally biased region" description="Low complexity" evidence="1">
    <location>
        <begin position="1072"/>
        <end position="1093"/>
    </location>
</feature>
<evidence type="ECO:0000313" key="3">
    <source>
        <dbReference type="Proteomes" id="UP000629468"/>
    </source>
</evidence>
<feature type="compositionally biased region" description="Low complexity" evidence="1">
    <location>
        <begin position="215"/>
        <end position="224"/>
    </location>
</feature>
<comment type="caution">
    <text evidence="2">The sequence shown here is derived from an EMBL/GenBank/DDBJ whole genome shotgun (WGS) entry which is preliminary data.</text>
</comment>
<dbReference type="Proteomes" id="UP000629468">
    <property type="component" value="Unassembled WGS sequence"/>
</dbReference>
<reference evidence="2 3" key="1">
    <citation type="journal article" name="Sci. Rep.">
        <title>Telomere-to-telomere assembled and centromere annotated genomes of the two main subspecies of the button mushroom Agaricus bisporus reveal especially polymorphic chromosome ends.</title>
        <authorList>
            <person name="Sonnenberg A.S.M."/>
            <person name="Sedaghat-Telgerd N."/>
            <person name="Lavrijssen B."/>
            <person name="Ohm R.A."/>
            <person name="Hendrickx P.M."/>
            <person name="Scholtmeijer K."/>
            <person name="Baars J.J.P."/>
            <person name="van Peer A."/>
        </authorList>
    </citation>
    <scope>NUCLEOTIDE SEQUENCE [LARGE SCALE GENOMIC DNA]</scope>
    <source>
        <strain evidence="2 3">H119_p4</strain>
    </source>
</reference>
<feature type="compositionally biased region" description="Low complexity" evidence="1">
    <location>
        <begin position="1024"/>
        <end position="1040"/>
    </location>
</feature>
<feature type="compositionally biased region" description="Polar residues" evidence="1">
    <location>
        <begin position="587"/>
        <end position="601"/>
    </location>
</feature>
<feature type="compositionally biased region" description="Low complexity" evidence="1">
    <location>
        <begin position="839"/>
        <end position="853"/>
    </location>
</feature>
<feature type="compositionally biased region" description="Polar residues" evidence="1">
    <location>
        <begin position="944"/>
        <end position="962"/>
    </location>
</feature>
<feature type="region of interest" description="Disordered" evidence="1">
    <location>
        <begin position="419"/>
        <end position="439"/>
    </location>
</feature>
<accession>A0A8H7KIJ8</accession>
<feature type="compositionally biased region" description="Polar residues" evidence="1">
    <location>
        <begin position="782"/>
        <end position="795"/>
    </location>
</feature>
<gene>
    <name evidence="2" type="ORF">Agabi119p4_2777</name>
</gene>
<organism evidence="2 3">
    <name type="scientific">Agaricus bisporus var. burnettii</name>
    <dbReference type="NCBI Taxonomy" id="192524"/>
    <lineage>
        <taxon>Eukaryota</taxon>
        <taxon>Fungi</taxon>
        <taxon>Dikarya</taxon>
        <taxon>Basidiomycota</taxon>
        <taxon>Agaricomycotina</taxon>
        <taxon>Agaricomycetes</taxon>
        <taxon>Agaricomycetidae</taxon>
        <taxon>Agaricales</taxon>
        <taxon>Agaricineae</taxon>
        <taxon>Agaricaceae</taxon>
        <taxon>Agaricus</taxon>
    </lineage>
</organism>
<dbReference type="EMBL" id="JABXXO010000004">
    <property type="protein sequence ID" value="KAF7778432.1"/>
    <property type="molecule type" value="Genomic_DNA"/>
</dbReference>